<evidence type="ECO:0000259" key="9">
    <source>
        <dbReference type="Pfam" id="PF00334"/>
    </source>
</evidence>
<proteinExistence type="inferred from homology"/>
<feature type="domain" description="Nucleoside diphosphate kinase-like" evidence="9">
    <location>
        <begin position="1"/>
        <end position="48"/>
    </location>
</feature>
<dbReference type="InterPro" id="IPR034907">
    <property type="entry name" value="NDK-like_dom"/>
</dbReference>
<dbReference type="Gene3D" id="3.30.70.141">
    <property type="entry name" value="Nucleoside diphosphate kinase-like domain"/>
    <property type="match status" value="1"/>
</dbReference>
<name>A0A816JGB2_BRANA</name>
<evidence type="ECO:0000256" key="5">
    <source>
        <dbReference type="ARBA" id="ARBA00012966"/>
    </source>
</evidence>
<dbReference type="PROSITE" id="PS51374">
    <property type="entry name" value="NDPK_LIKE"/>
    <property type="match status" value="1"/>
</dbReference>
<dbReference type="EC" id="2.7.4.6" evidence="5"/>
<comment type="catalytic activity">
    <reaction evidence="1">
        <text>a 2'-deoxyribonucleoside 5'-diphosphate + ATP = a 2'-deoxyribonucleoside 5'-triphosphate + ADP</text>
        <dbReference type="Rhea" id="RHEA:44640"/>
        <dbReference type="ChEBI" id="CHEBI:30616"/>
        <dbReference type="ChEBI" id="CHEBI:61560"/>
        <dbReference type="ChEBI" id="CHEBI:73316"/>
        <dbReference type="ChEBI" id="CHEBI:456216"/>
        <dbReference type="EC" id="2.7.4.6"/>
    </reaction>
</comment>
<reference evidence="10" key="1">
    <citation type="submission" date="2021-01" db="EMBL/GenBank/DDBJ databases">
        <authorList>
            <consortium name="Genoscope - CEA"/>
            <person name="William W."/>
        </authorList>
    </citation>
    <scope>NUCLEOTIDE SEQUENCE</scope>
</reference>
<dbReference type="EMBL" id="HG994368">
    <property type="protein sequence ID" value="CAF1833437.1"/>
    <property type="molecule type" value="Genomic_DNA"/>
</dbReference>
<dbReference type="AlphaFoldDB" id="A0A816JGB2"/>
<sequence length="65" mass="7492">MVKPDGIQRGLVGEIISRFKKKGFKLIGLEMFQCLKELAEVLYKLNNKFFITNGFSSYTQEFLLA</sequence>
<comment type="cofactor">
    <cofactor evidence="3">
        <name>Mg(2+)</name>
        <dbReference type="ChEBI" id="CHEBI:18420"/>
    </cofactor>
</comment>
<evidence type="ECO:0000256" key="3">
    <source>
        <dbReference type="ARBA" id="ARBA00001946"/>
    </source>
</evidence>
<dbReference type="Proteomes" id="UP001295469">
    <property type="component" value="Chromosome C04"/>
</dbReference>
<keyword evidence="6" id="KW-0808">Transferase</keyword>
<evidence type="ECO:0000256" key="7">
    <source>
        <dbReference type="ARBA" id="ARBA00022777"/>
    </source>
</evidence>
<dbReference type="SUPFAM" id="SSF54919">
    <property type="entry name" value="Nucleoside diphosphate kinase, NDK"/>
    <property type="match status" value="1"/>
</dbReference>
<protein>
    <recommendedName>
        <fullName evidence="5">nucleoside-diphosphate kinase</fullName>
        <ecNumber evidence="5">2.7.4.6</ecNumber>
    </recommendedName>
</protein>
<evidence type="ECO:0000256" key="2">
    <source>
        <dbReference type="ARBA" id="ARBA00000937"/>
    </source>
</evidence>
<evidence type="ECO:0000256" key="8">
    <source>
        <dbReference type="PROSITE-ProRule" id="PRU00706"/>
    </source>
</evidence>
<dbReference type="PANTHER" id="PTHR11349">
    <property type="entry name" value="NUCLEOSIDE DIPHOSPHATE KINASE"/>
    <property type="match status" value="1"/>
</dbReference>
<dbReference type="GO" id="GO:0004550">
    <property type="term" value="F:nucleoside diphosphate kinase activity"/>
    <property type="evidence" value="ECO:0007669"/>
    <property type="project" value="UniProtKB-EC"/>
</dbReference>
<evidence type="ECO:0000256" key="4">
    <source>
        <dbReference type="ARBA" id="ARBA00008142"/>
    </source>
</evidence>
<evidence type="ECO:0000313" key="10">
    <source>
        <dbReference type="EMBL" id="CAF1833437.1"/>
    </source>
</evidence>
<organism evidence="10">
    <name type="scientific">Brassica napus</name>
    <name type="common">Rape</name>
    <dbReference type="NCBI Taxonomy" id="3708"/>
    <lineage>
        <taxon>Eukaryota</taxon>
        <taxon>Viridiplantae</taxon>
        <taxon>Streptophyta</taxon>
        <taxon>Embryophyta</taxon>
        <taxon>Tracheophyta</taxon>
        <taxon>Spermatophyta</taxon>
        <taxon>Magnoliopsida</taxon>
        <taxon>eudicotyledons</taxon>
        <taxon>Gunneridae</taxon>
        <taxon>Pentapetalae</taxon>
        <taxon>rosids</taxon>
        <taxon>malvids</taxon>
        <taxon>Brassicales</taxon>
        <taxon>Brassicaceae</taxon>
        <taxon>Brassiceae</taxon>
        <taxon>Brassica</taxon>
    </lineage>
</organism>
<evidence type="ECO:0000256" key="6">
    <source>
        <dbReference type="ARBA" id="ARBA00022679"/>
    </source>
</evidence>
<accession>A0A816JGB2</accession>
<comment type="caution">
    <text evidence="8">Lacks conserved residue(s) required for the propagation of feature annotation.</text>
</comment>
<evidence type="ECO:0000256" key="1">
    <source>
        <dbReference type="ARBA" id="ARBA00000082"/>
    </source>
</evidence>
<keyword evidence="7" id="KW-0418">Kinase</keyword>
<gene>
    <name evidence="10" type="ORF">DARMORV10_C04P24180.1</name>
</gene>
<dbReference type="Pfam" id="PF00334">
    <property type="entry name" value="NDK"/>
    <property type="match status" value="1"/>
</dbReference>
<dbReference type="InterPro" id="IPR036850">
    <property type="entry name" value="NDK-like_dom_sf"/>
</dbReference>
<comment type="catalytic activity">
    <reaction evidence="2">
        <text>a ribonucleoside 5'-diphosphate + ATP = a ribonucleoside 5'-triphosphate + ADP</text>
        <dbReference type="Rhea" id="RHEA:18113"/>
        <dbReference type="ChEBI" id="CHEBI:30616"/>
        <dbReference type="ChEBI" id="CHEBI:57930"/>
        <dbReference type="ChEBI" id="CHEBI:61557"/>
        <dbReference type="ChEBI" id="CHEBI:456216"/>
        <dbReference type="EC" id="2.7.4.6"/>
    </reaction>
</comment>
<comment type="similarity">
    <text evidence="4 8">Belongs to the NDK family.</text>
</comment>